<protein>
    <recommendedName>
        <fullName evidence="2">Adenylyl cyclase-associated protein</fullName>
    </recommendedName>
</protein>
<feature type="compositionally biased region" description="Low complexity" evidence="3">
    <location>
        <begin position="274"/>
        <end position="293"/>
    </location>
</feature>
<comment type="caution">
    <text evidence="5">The sequence shown here is derived from an EMBL/GenBank/DDBJ whole genome shotgun (WGS) entry which is preliminary data.</text>
</comment>
<dbReference type="InterPro" id="IPR036222">
    <property type="entry name" value="CAP_N_sf"/>
</dbReference>
<dbReference type="PROSITE" id="PS01089">
    <property type="entry name" value="CAP_2"/>
    <property type="match status" value="1"/>
</dbReference>
<feature type="domain" description="C-CAP/cofactor C-like" evidence="4">
    <location>
        <begin position="290"/>
        <end position="428"/>
    </location>
</feature>
<dbReference type="Pfam" id="PF01213">
    <property type="entry name" value="CAP_N-CM"/>
    <property type="match status" value="1"/>
</dbReference>
<dbReference type="AlphaFoldDB" id="A0A7L1X7C0"/>
<dbReference type="PANTHER" id="PTHR10652">
    <property type="entry name" value="ADENYLYL CYCLASE-ASSOCIATED PROTEIN"/>
    <property type="match status" value="1"/>
</dbReference>
<evidence type="ECO:0000313" key="6">
    <source>
        <dbReference type="Proteomes" id="UP000565698"/>
    </source>
</evidence>
<evidence type="ECO:0000256" key="3">
    <source>
        <dbReference type="SAM" id="MobiDB-lite"/>
    </source>
</evidence>
<dbReference type="SUPFAM" id="SSF69340">
    <property type="entry name" value="C-terminal domain of adenylylcyclase associated protein"/>
    <property type="match status" value="1"/>
</dbReference>
<feature type="region of interest" description="Disordered" evidence="3">
    <location>
        <begin position="251"/>
        <end position="297"/>
    </location>
</feature>
<dbReference type="InterPro" id="IPR013992">
    <property type="entry name" value="Adenylate_cyclase-assoc_CAP_N"/>
</dbReference>
<feature type="region of interest" description="Disordered" evidence="3">
    <location>
        <begin position="199"/>
        <end position="230"/>
    </location>
</feature>
<dbReference type="InterPro" id="IPR053950">
    <property type="entry name" value="CAP_N"/>
</dbReference>
<dbReference type="GO" id="GO:0000902">
    <property type="term" value="P:cell morphogenesis"/>
    <property type="evidence" value="ECO:0007669"/>
    <property type="project" value="TreeGrafter"/>
</dbReference>
<dbReference type="PROSITE" id="PS51329">
    <property type="entry name" value="C_CAP_COFACTOR_C"/>
    <property type="match status" value="1"/>
</dbReference>
<dbReference type="InterPro" id="IPR028417">
    <property type="entry name" value="CAP_CS_C"/>
</dbReference>
<dbReference type="Pfam" id="PF08603">
    <property type="entry name" value="CAP_C"/>
    <property type="match status" value="1"/>
</dbReference>
<dbReference type="Proteomes" id="UP000565698">
    <property type="component" value="Unassembled WGS sequence"/>
</dbReference>
<dbReference type="PROSITE" id="PS01088">
    <property type="entry name" value="CAP_1"/>
    <property type="match status" value="1"/>
</dbReference>
<dbReference type="OrthoDB" id="1601at2759"/>
<dbReference type="GO" id="GO:0008179">
    <property type="term" value="F:adenylate cyclase binding"/>
    <property type="evidence" value="ECO:0007669"/>
    <property type="project" value="TreeGrafter"/>
</dbReference>
<dbReference type="PANTHER" id="PTHR10652:SF2">
    <property type="entry name" value="ADENYLYL CYCLASE-ASSOCIATED PROTEIN 2"/>
    <property type="match status" value="1"/>
</dbReference>
<evidence type="ECO:0000259" key="4">
    <source>
        <dbReference type="PROSITE" id="PS51329"/>
    </source>
</evidence>
<dbReference type="InterPro" id="IPR036223">
    <property type="entry name" value="CAP_C_sf"/>
</dbReference>
<dbReference type="InterPro" id="IPR001837">
    <property type="entry name" value="Adenylate_cyclase-assoc_CAP"/>
</dbReference>
<proteinExistence type="inferred from homology"/>
<evidence type="ECO:0000256" key="2">
    <source>
        <dbReference type="RuleBase" id="RU000647"/>
    </source>
</evidence>
<dbReference type="InterPro" id="IPR016098">
    <property type="entry name" value="CAP/MinC_C"/>
</dbReference>
<reference evidence="5 6" key="1">
    <citation type="submission" date="2019-09" db="EMBL/GenBank/DDBJ databases">
        <title>Bird 10,000 Genomes (B10K) Project - Family phase.</title>
        <authorList>
            <person name="Zhang G."/>
        </authorList>
    </citation>
    <scope>NUCLEOTIDE SEQUENCE [LARGE SCALE GENOMIC DNA]</scope>
    <source>
        <strain evidence="5">B10K-DU-002-47</strain>
        <tissue evidence="5">Muscle</tissue>
    </source>
</reference>
<evidence type="ECO:0000256" key="1">
    <source>
        <dbReference type="ARBA" id="ARBA00007659"/>
    </source>
</evidence>
<comment type="similarity">
    <text evidence="1 2">Belongs to the CAP family.</text>
</comment>
<dbReference type="Gene3D" id="1.25.40.330">
    <property type="entry name" value="Adenylate cyclase-associated CAP, N-terminal domain"/>
    <property type="match status" value="2"/>
</dbReference>
<dbReference type="EMBL" id="VXBW01001787">
    <property type="protein sequence ID" value="NXP05009.1"/>
    <property type="molecule type" value="Genomic_DNA"/>
</dbReference>
<dbReference type="InterPro" id="IPR018106">
    <property type="entry name" value="CAP_CS_N"/>
</dbReference>
<dbReference type="SMART" id="SM00673">
    <property type="entry name" value="CARP"/>
    <property type="match status" value="2"/>
</dbReference>
<dbReference type="GO" id="GO:0007015">
    <property type="term" value="P:actin filament organization"/>
    <property type="evidence" value="ECO:0007669"/>
    <property type="project" value="TreeGrafter"/>
</dbReference>
<feature type="non-terminal residue" evidence="5">
    <location>
        <position position="450"/>
    </location>
</feature>
<feature type="compositionally biased region" description="Pro residues" evidence="3">
    <location>
        <begin position="207"/>
        <end position="219"/>
    </location>
</feature>
<name>A0A7L1X7C0_9AVES</name>
<dbReference type="GO" id="GO:0019933">
    <property type="term" value="P:cAMP-mediated signaling"/>
    <property type="evidence" value="ECO:0007669"/>
    <property type="project" value="TreeGrafter"/>
</dbReference>
<dbReference type="SUPFAM" id="SSF101278">
    <property type="entry name" value="N-terminal domain of adenylylcyclase associated protein, CAP"/>
    <property type="match status" value="1"/>
</dbReference>
<dbReference type="Pfam" id="PF21938">
    <property type="entry name" value="CAP_N"/>
    <property type="match status" value="2"/>
</dbReference>
<accession>A0A7L1X7C0</accession>
<dbReference type="InterPro" id="IPR013912">
    <property type="entry name" value="Adenylate_cyclase-assoc_CAP_C"/>
</dbReference>
<sequence length="450" mass="49938">MADSHGLMERLEKAVTRLESLFSDSHRSGGMECDAINGVNGSVAPYVEAFDRLLNGSVAEFLRYSKILEGDVKTHAEMVRAAFQAQRSFLVLASQCQEPQEVRKVTWHFKRQCIPLCLLSIPAFTCPYVKEMNDAATFYTNRVLKDYKNSDARHVDWVKSYLNIWSELQAYIKEHHTTGLSWSKTGPVASPMSMRSVLTSGSCLSQPAPPPPPPGPPPIFDTGTVKDEGTASRSALFAQLNQGEAITKGLRHVSDDQKTHKNPSLRAQGPSVRSPTKSHTPSPTSPKNSPQQSHAPVLELEGKKWRVEYQEDKNDLVISNTELKQVAYIFKCNKSTLQIKGKINSITIDNCKKFALVFDNVVGIVEVINSRDIQIQVMGKVPTISINKTEGCHIYLSEESLDCEIVSAKSSEMNILIPQDGDYKEFPVPEQFKTAWDGSKLVTEPAEIVG</sequence>
<dbReference type="InterPro" id="IPR006599">
    <property type="entry name" value="CARP_motif"/>
</dbReference>
<dbReference type="Gene3D" id="2.160.20.70">
    <property type="match status" value="1"/>
</dbReference>
<gene>
    <name evidence="5" type="primary">Cap2</name>
    <name evidence="5" type="ORF">THIORB_R13946</name>
</gene>
<dbReference type="FunFam" id="2.160.20.70:FF:000001">
    <property type="entry name" value="Adenylyl cyclase-associated protein"/>
    <property type="match status" value="1"/>
</dbReference>
<dbReference type="GO" id="GO:0003779">
    <property type="term" value="F:actin binding"/>
    <property type="evidence" value="ECO:0007669"/>
    <property type="project" value="InterPro"/>
</dbReference>
<feature type="non-terminal residue" evidence="5">
    <location>
        <position position="1"/>
    </location>
</feature>
<evidence type="ECO:0000313" key="5">
    <source>
        <dbReference type="EMBL" id="NXP05009.1"/>
    </source>
</evidence>
<organism evidence="5 6">
    <name type="scientific">Thinocorus orbignyianus</name>
    <dbReference type="NCBI Taxonomy" id="161742"/>
    <lineage>
        <taxon>Eukaryota</taxon>
        <taxon>Metazoa</taxon>
        <taxon>Chordata</taxon>
        <taxon>Craniata</taxon>
        <taxon>Vertebrata</taxon>
        <taxon>Euteleostomi</taxon>
        <taxon>Archelosauria</taxon>
        <taxon>Archosauria</taxon>
        <taxon>Dinosauria</taxon>
        <taxon>Saurischia</taxon>
        <taxon>Theropoda</taxon>
        <taxon>Coelurosauria</taxon>
        <taxon>Aves</taxon>
        <taxon>Neognathae</taxon>
        <taxon>Neoaves</taxon>
        <taxon>Aequornithes</taxon>
        <taxon>Ciconiiformes</taxon>
        <taxon>Thinocoridae</taxon>
        <taxon>Thinocorus</taxon>
    </lineage>
</organism>
<dbReference type="GO" id="GO:0005737">
    <property type="term" value="C:cytoplasm"/>
    <property type="evidence" value="ECO:0007669"/>
    <property type="project" value="TreeGrafter"/>
</dbReference>
<dbReference type="InterPro" id="IPR017901">
    <property type="entry name" value="C-CAP_CF_C-like"/>
</dbReference>
<keyword evidence="6" id="KW-1185">Reference proteome</keyword>